<dbReference type="Proteomes" id="UP000255297">
    <property type="component" value="Unassembled WGS sequence"/>
</dbReference>
<dbReference type="RefSeq" id="WP_031566287.1">
    <property type="nucleotide sequence ID" value="NZ_CAAAIS010000016.1"/>
</dbReference>
<evidence type="ECO:0008006" key="4">
    <source>
        <dbReference type="Google" id="ProtNLM"/>
    </source>
</evidence>
<keyword evidence="1" id="KW-0812">Transmembrane</keyword>
<dbReference type="OrthoDB" id="5649114at2"/>
<feature type="transmembrane region" description="Helical" evidence="1">
    <location>
        <begin position="9"/>
        <end position="29"/>
    </location>
</feature>
<evidence type="ECO:0000313" key="2">
    <source>
        <dbReference type="EMBL" id="STY31254.1"/>
    </source>
</evidence>
<dbReference type="AlphaFoldDB" id="A0A378LW70"/>
<name>A0A378LW70_9GAMM</name>
<protein>
    <recommendedName>
        <fullName evidence="4">Transmembrane protein</fullName>
    </recommendedName>
</protein>
<keyword evidence="1" id="KW-1133">Transmembrane helix</keyword>
<feature type="transmembrane region" description="Helical" evidence="1">
    <location>
        <begin position="104"/>
        <end position="121"/>
    </location>
</feature>
<keyword evidence="3" id="KW-1185">Reference proteome</keyword>
<sequence length="125" mass="14246">MNRNILKTICLFLSIILFVISLFLPSAVIPDIERGIHQTIYGFEILYTGWLGFIAFQPAWLANPFYIFALMTYGSRISHIFATISLFLALISPLIFVIKLLTGFYVWLGSIIVLLYGINLHQRSS</sequence>
<feature type="transmembrane region" description="Helical" evidence="1">
    <location>
        <begin position="49"/>
        <end position="68"/>
    </location>
</feature>
<accession>A0A378LW70</accession>
<evidence type="ECO:0000256" key="1">
    <source>
        <dbReference type="SAM" id="Phobius"/>
    </source>
</evidence>
<evidence type="ECO:0000313" key="3">
    <source>
        <dbReference type="Proteomes" id="UP000255297"/>
    </source>
</evidence>
<gene>
    <name evidence="2" type="ORF">NCTC11532_02810</name>
</gene>
<feature type="transmembrane region" description="Helical" evidence="1">
    <location>
        <begin position="80"/>
        <end position="98"/>
    </location>
</feature>
<proteinExistence type="predicted"/>
<organism evidence="2 3">
    <name type="scientific">Legionella wadsworthii</name>
    <dbReference type="NCBI Taxonomy" id="28088"/>
    <lineage>
        <taxon>Bacteria</taxon>
        <taxon>Pseudomonadati</taxon>
        <taxon>Pseudomonadota</taxon>
        <taxon>Gammaproteobacteria</taxon>
        <taxon>Legionellales</taxon>
        <taxon>Legionellaceae</taxon>
        <taxon>Legionella</taxon>
    </lineage>
</organism>
<dbReference type="EMBL" id="UGPB01000001">
    <property type="protein sequence ID" value="STY31254.1"/>
    <property type="molecule type" value="Genomic_DNA"/>
</dbReference>
<keyword evidence="1" id="KW-0472">Membrane</keyword>
<reference evidence="2 3" key="1">
    <citation type="submission" date="2018-06" db="EMBL/GenBank/DDBJ databases">
        <authorList>
            <consortium name="Pathogen Informatics"/>
            <person name="Doyle S."/>
        </authorList>
    </citation>
    <scope>NUCLEOTIDE SEQUENCE [LARGE SCALE GENOMIC DNA]</scope>
    <source>
        <strain evidence="2 3">NCTC11532</strain>
    </source>
</reference>